<feature type="compositionally biased region" description="Pro residues" evidence="1">
    <location>
        <begin position="299"/>
        <end position="308"/>
    </location>
</feature>
<feature type="region of interest" description="Disordered" evidence="1">
    <location>
        <begin position="1"/>
        <end position="36"/>
    </location>
</feature>
<dbReference type="AlphaFoldDB" id="A0A131XNM7"/>
<evidence type="ECO:0000256" key="1">
    <source>
        <dbReference type="SAM" id="MobiDB-lite"/>
    </source>
</evidence>
<sequence length="1012" mass="107621">VFLDPPPGTKIAVHSPPHVNFPPKSPNSPARVSHNGTSKMAAPVMAGVPGVTYPPAGTLFYIPDHPRIALKPRPTYPPLSKYSSAGSSVKAYAKMTSIPYATKGAPATSSKERRNVVTVIENGVPHVFYAPANTVFHIAGPPRSALMPPPTFPPPEIFSATGRSVERYSKAKSSPYATESPVKSSSKSRGRVVPVFANGLPHVLYKPANTVFPIPGTLHNALKPPQAFPPPEKFSATVSSVKPYSKWTSSPYATRGSAGATSKGRDKVVTVIANGVPHVFYTPANTVFQIPYPPRNGLKPPPTFPPPEKYSATVRSVEPHSKMKSKTYATENSAETSSKERRKVATVIANGVPHVFYAPANTVFHIPGPPRGTLKLPPAFPPPKKFNATVSSAEPYSKSTSSPYVTKSSAVASSKGRDRVVTVFANGVLHVFYEPANTVFHHPDPPRNSLKPPPTFPPPEKFSATVSSVEPYSKLASSPYATRNTAQTFSKGGNQVVTVIENGVPHVFYAPAKTVFHIPDHPRTFLNPQPTFPPTKKYSAAGIPPSYGRNPYSKHGIFVNRPSLFHNEASSSVRTDAATFVSSPNPAKKTIKNSAESALNEHSVTSAAATADSGVVQISRPVRAPTLLVRTNQATSRAERDVAQSPTVVVLPPPTIVNVAVPTPYMYPTPQIAPKLPPKGTSKLPLPSSPDAFALGKESSTKNTVSSVVSSRMTTLLPATRGTRSRAIPYKGPLPTAAVTTTARVHQLPPPPTKPLGSTVAKNVTRSVLTETRVNVTRKDAAGQRGRRVSLPQLTQDTRNAFLHKTPNRSSSSTEERHYFQRIETKVVGDGGRRMTSNAPALHVAKSSGARANAVQSTVINSTYSVGSALDNMTKISPTVTVANPPAIVGVVQHGLQTLSKRPPLLVDSKSGVGSARLHSRERSPSARIDNGHSVARSTSTSTVREMKDSGFFQLAADLTSSAVQKAAKTAGSITKQAASALTDGSGTEIIAQPIVVLENATMQPPPPVIIF</sequence>
<protein>
    <submittedName>
        <fullName evidence="2">Putative proteoglycan 4</fullName>
    </submittedName>
</protein>
<evidence type="ECO:0000313" key="2">
    <source>
        <dbReference type="EMBL" id="JAP67286.1"/>
    </source>
</evidence>
<feature type="compositionally biased region" description="Polar residues" evidence="1">
    <location>
        <begin position="327"/>
        <end position="336"/>
    </location>
</feature>
<feature type="compositionally biased region" description="Polar residues" evidence="1">
    <location>
        <begin position="27"/>
        <end position="36"/>
    </location>
</feature>
<feature type="non-terminal residue" evidence="2">
    <location>
        <position position="1"/>
    </location>
</feature>
<name>A0A131XNM7_9ACAR</name>
<reference evidence="2" key="1">
    <citation type="journal article" date="2017" name="Ticks Tick Borne Dis.">
        <title>An insight into the sialome of Hyalomma excavatum.</title>
        <authorList>
            <person name="Ribeiro J.M."/>
            <person name="Slovak M."/>
            <person name="Francischetti I.M."/>
        </authorList>
    </citation>
    <scope>NUCLEOTIDE SEQUENCE</scope>
    <source>
        <strain evidence="2">Samish</strain>
        <tissue evidence="2">Salivary glands</tissue>
    </source>
</reference>
<proteinExistence type="evidence at transcript level"/>
<dbReference type="EMBL" id="GEFH01001295">
    <property type="protein sequence ID" value="JAP67286.1"/>
    <property type="molecule type" value="mRNA"/>
</dbReference>
<feature type="region of interest" description="Disordered" evidence="1">
    <location>
        <begin position="907"/>
        <end position="942"/>
    </location>
</feature>
<feature type="region of interest" description="Disordered" evidence="1">
    <location>
        <begin position="299"/>
        <end position="341"/>
    </location>
</feature>
<accession>A0A131XNM7</accession>
<organism evidence="2">
    <name type="scientific">Hyalomma excavatum</name>
    <dbReference type="NCBI Taxonomy" id="257692"/>
    <lineage>
        <taxon>Eukaryota</taxon>
        <taxon>Metazoa</taxon>
        <taxon>Ecdysozoa</taxon>
        <taxon>Arthropoda</taxon>
        <taxon>Chelicerata</taxon>
        <taxon>Arachnida</taxon>
        <taxon>Acari</taxon>
        <taxon>Parasitiformes</taxon>
        <taxon>Ixodida</taxon>
        <taxon>Ixodoidea</taxon>
        <taxon>Ixodidae</taxon>
        <taxon>Hyalomminae</taxon>
        <taxon>Hyalomma</taxon>
    </lineage>
</organism>